<evidence type="ECO:0000313" key="2">
    <source>
        <dbReference type="Proteomes" id="UP000621560"/>
    </source>
</evidence>
<proteinExistence type="predicted"/>
<dbReference type="Proteomes" id="UP000621560">
    <property type="component" value="Unassembled WGS sequence"/>
</dbReference>
<dbReference type="PANTHER" id="PTHR43649:SF12">
    <property type="entry name" value="DIACETYLCHITOBIOSE BINDING PROTEIN DASA"/>
    <property type="match status" value="1"/>
</dbReference>
<dbReference type="PANTHER" id="PTHR43649">
    <property type="entry name" value="ARABINOSE-BINDING PROTEIN-RELATED"/>
    <property type="match status" value="1"/>
</dbReference>
<dbReference type="AlphaFoldDB" id="A0A927BRM7"/>
<reference evidence="1" key="1">
    <citation type="submission" date="2020-09" db="EMBL/GenBank/DDBJ databases">
        <title>A novel bacterium of genus Paenibacillus, isolated from South China Sea.</title>
        <authorList>
            <person name="Huang H."/>
            <person name="Mo K."/>
            <person name="Hu Y."/>
        </authorList>
    </citation>
    <scope>NUCLEOTIDE SEQUENCE</scope>
    <source>
        <strain evidence="1">IB182496</strain>
    </source>
</reference>
<dbReference type="InterPro" id="IPR050490">
    <property type="entry name" value="Bact_solute-bd_prot1"/>
</dbReference>
<sequence>MGESNMRKLAISLSLLLLVLLTASLGREQARGPVAVREEARVEIVINDLGLTFPDGMDENTNPYIAYVREETELDVRVELPPSEVYEEKLNAIMASGKLPDLIHTYNPVWVDEYVDRGKLLPLDYLLATYGQELLRRIPEEAWARVRYEGEIYAIPSLMEVQGTELMYARKDWLDRLGLGPPVTLDDYYEVIRAFAEDDPDGNGKDDTIGLLLTEDLGRSAPLLGAFGVQRGIWLERGGELVYGSTLPEMKEGLAFLARLYREGLLDPLFPLNRNGNLIDKIAGGQVGLYSAAWYDTRGPIAQSMRNDPEAEWIALDYPVGPSGTYGVYGNNLIRGFNVTPVGAEHPERVVQLLNFIAGDGAKALKLGFEGEIWTMEDGRMVTDFPEHDKHLYRGMYQALVDIPDPLLDKRRLDSLGEQFRLYDNQQRIAHNLIPDRFYGTPTPAMSGHMTRLRELEEVFTRIVVGVDPPEAFDDFVAQWYAEGGEQITREVNAWYDAQREEDGSS</sequence>
<gene>
    <name evidence="1" type="ORF">IDH44_09910</name>
</gene>
<keyword evidence="2" id="KW-1185">Reference proteome</keyword>
<comment type="caution">
    <text evidence="1">The sequence shown here is derived from an EMBL/GenBank/DDBJ whole genome shotgun (WGS) entry which is preliminary data.</text>
</comment>
<organism evidence="1 2">
    <name type="scientific">Paenibacillus sabuli</name>
    <dbReference type="NCBI Taxonomy" id="2772509"/>
    <lineage>
        <taxon>Bacteria</taxon>
        <taxon>Bacillati</taxon>
        <taxon>Bacillota</taxon>
        <taxon>Bacilli</taxon>
        <taxon>Bacillales</taxon>
        <taxon>Paenibacillaceae</taxon>
        <taxon>Paenibacillus</taxon>
    </lineage>
</organism>
<name>A0A927BRM7_9BACL</name>
<evidence type="ECO:0000313" key="1">
    <source>
        <dbReference type="EMBL" id="MBD2845503.1"/>
    </source>
</evidence>
<dbReference type="CDD" id="cd13580">
    <property type="entry name" value="PBP2_AlgQ_like_1"/>
    <property type="match status" value="1"/>
</dbReference>
<dbReference type="EMBL" id="JACXIZ010000016">
    <property type="protein sequence ID" value="MBD2845503.1"/>
    <property type="molecule type" value="Genomic_DNA"/>
</dbReference>
<protein>
    <submittedName>
        <fullName evidence="1">Extracellular solute-binding protein</fullName>
    </submittedName>
</protein>
<dbReference type="SUPFAM" id="SSF53850">
    <property type="entry name" value="Periplasmic binding protein-like II"/>
    <property type="match status" value="1"/>
</dbReference>
<dbReference type="Pfam" id="PF01547">
    <property type="entry name" value="SBP_bac_1"/>
    <property type="match status" value="1"/>
</dbReference>
<dbReference type="Gene3D" id="3.40.190.10">
    <property type="entry name" value="Periplasmic binding protein-like II"/>
    <property type="match status" value="2"/>
</dbReference>
<dbReference type="InterPro" id="IPR006059">
    <property type="entry name" value="SBP"/>
</dbReference>
<accession>A0A927BRM7</accession>